<dbReference type="SMART" id="SM00252">
    <property type="entry name" value="SH2"/>
    <property type="match status" value="1"/>
</dbReference>
<organism evidence="3 4">
    <name type="scientific">Parascaris univalens</name>
    <name type="common">Nematode worm</name>
    <dbReference type="NCBI Taxonomy" id="6257"/>
    <lineage>
        <taxon>Eukaryota</taxon>
        <taxon>Metazoa</taxon>
        <taxon>Ecdysozoa</taxon>
        <taxon>Nematoda</taxon>
        <taxon>Chromadorea</taxon>
        <taxon>Rhabditida</taxon>
        <taxon>Spirurina</taxon>
        <taxon>Ascaridomorpha</taxon>
        <taxon>Ascaridoidea</taxon>
        <taxon>Ascarididae</taxon>
        <taxon>Parascaris</taxon>
    </lineage>
</organism>
<keyword evidence="3" id="KW-1185">Reference proteome</keyword>
<dbReference type="InterPro" id="IPR000980">
    <property type="entry name" value="SH2"/>
</dbReference>
<evidence type="ECO:0000259" key="2">
    <source>
        <dbReference type="PROSITE" id="PS50001"/>
    </source>
</evidence>
<protein>
    <submittedName>
        <fullName evidence="4">Tyrosine-protein kinase</fullName>
    </submittedName>
</protein>
<evidence type="ECO:0000313" key="4">
    <source>
        <dbReference type="WBParaSite" id="PgR054_g048_t04"/>
    </source>
</evidence>
<evidence type="ECO:0000313" key="3">
    <source>
        <dbReference type="Proteomes" id="UP000887569"/>
    </source>
</evidence>
<dbReference type="Pfam" id="PF00017">
    <property type="entry name" value="SH2"/>
    <property type="match status" value="1"/>
</dbReference>
<feature type="domain" description="SH2" evidence="2">
    <location>
        <begin position="49"/>
        <end position="131"/>
    </location>
</feature>
<dbReference type="PROSITE" id="PS50001">
    <property type="entry name" value="SH2"/>
    <property type="match status" value="1"/>
</dbReference>
<dbReference type="Gene3D" id="3.30.505.10">
    <property type="entry name" value="SH2 domain"/>
    <property type="match status" value="1"/>
</dbReference>
<dbReference type="AlphaFoldDB" id="A0A915BT84"/>
<dbReference type="Proteomes" id="UP000887569">
    <property type="component" value="Unplaced"/>
</dbReference>
<reference evidence="4" key="1">
    <citation type="submission" date="2022-11" db="UniProtKB">
        <authorList>
            <consortium name="WormBaseParasite"/>
        </authorList>
    </citation>
    <scope>IDENTIFICATION</scope>
</reference>
<name>A0A915BT84_PARUN</name>
<sequence length="131" mass="15192">MKFLIQCKCAINFMAAIVKAKVNSCDKRVVMYLREVVDAADKHLLSENYYHGIIEKEEIEKLLSRNGDFLMCILEGDVTSRIIWAVRFEGHLKYIAIGHKGAKFQISEKSFEKIPDMVKYYMTTREPIHST</sequence>
<evidence type="ECO:0000256" key="1">
    <source>
        <dbReference type="PROSITE-ProRule" id="PRU00191"/>
    </source>
</evidence>
<proteinExistence type="predicted"/>
<dbReference type="WBParaSite" id="PgR054_g048_t04">
    <property type="protein sequence ID" value="PgR054_g048_t04"/>
    <property type="gene ID" value="PgR054_g048"/>
</dbReference>
<dbReference type="SUPFAM" id="SSF55550">
    <property type="entry name" value="SH2 domain"/>
    <property type="match status" value="1"/>
</dbReference>
<accession>A0A915BT84</accession>
<keyword evidence="1" id="KW-0727">SH2 domain</keyword>
<dbReference type="InterPro" id="IPR036860">
    <property type="entry name" value="SH2_dom_sf"/>
</dbReference>